<dbReference type="PANTHER" id="PTHR37844:SF2">
    <property type="entry name" value="SER_THR PROTEIN PHOSPHATASE SUPERFAMILY (AFU_ORTHOLOGUE AFUA_1G14840)"/>
    <property type="match status" value="1"/>
</dbReference>
<dbReference type="PANTHER" id="PTHR37844">
    <property type="entry name" value="SER/THR PROTEIN PHOSPHATASE SUPERFAMILY (AFU_ORTHOLOGUE AFUA_1G14840)"/>
    <property type="match status" value="1"/>
</dbReference>
<accession>A5FTM2</accession>
<dbReference type="InterPro" id="IPR004843">
    <property type="entry name" value="Calcineurin-like_PHP"/>
</dbReference>
<evidence type="ECO:0000259" key="1">
    <source>
        <dbReference type="Pfam" id="PF00149"/>
    </source>
</evidence>
<organism evidence="2 3">
    <name type="scientific">Acidiphilium cryptum (strain JF-5)</name>
    <dbReference type="NCBI Taxonomy" id="349163"/>
    <lineage>
        <taxon>Bacteria</taxon>
        <taxon>Pseudomonadati</taxon>
        <taxon>Pseudomonadota</taxon>
        <taxon>Alphaproteobacteria</taxon>
        <taxon>Acetobacterales</taxon>
        <taxon>Acidocellaceae</taxon>
        <taxon>Acidiphilium</taxon>
    </lineage>
</organism>
<dbReference type="GO" id="GO:0016787">
    <property type="term" value="F:hydrolase activity"/>
    <property type="evidence" value="ECO:0007669"/>
    <property type="project" value="InterPro"/>
</dbReference>
<dbReference type="Gene3D" id="3.60.21.10">
    <property type="match status" value="1"/>
</dbReference>
<feature type="domain" description="Calcineurin-like phosphoesterase" evidence="1">
    <location>
        <begin position="3"/>
        <end position="229"/>
    </location>
</feature>
<dbReference type="HOGENOM" id="CLU_060372_3_0_5"/>
<protein>
    <submittedName>
        <fullName evidence="2">Metallophosphoesterase</fullName>
    </submittedName>
</protein>
<dbReference type="RefSeq" id="WP_011930700.1">
    <property type="nucleotide sequence ID" value="NC_009468.1"/>
</dbReference>
<geneLocation type="plasmid" evidence="2 3">
    <name>pACRY02</name>
</geneLocation>
<name>A5FTM2_ACICJ</name>
<dbReference type="Pfam" id="PF00149">
    <property type="entry name" value="Metallophos"/>
    <property type="match status" value="1"/>
</dbReference>
<evidence type="ECO:0000313" key="3">
    <source>
        <dbReference type="Proteomes" id="UP000000245"/>
    </source>
</evidence>
<dbReference type="InterPro" id="IPR029052">
    <property type="entry name" value="Metallo-depent_PP-like"/>
</dbReference>
<dbReference type="SUPFAM" id="SSF56300">
    <property type="entry name" value="Metallo-dependent phosphatases"/>
    <property type="match status" value="1"/>
</dbReference>
<sequence>MARLWIFSDIHAEFRRGKAPIGGLTPPEHADIAVIAGDVDHARHAVATTRRLIGAHLPIVMVAGNHEHYGALQTVPRGISLMKQAALEDGNTFVLENDVVEIPVRGERVRFIGATLWVDFGLFCEPGRHAEYGRRGLSDFTEIISEDPSLFAIRPVDMMRWFSASRAFIKRELGRRLDGPTVVVTHHCPSIRSVAQRYLNDPMTPCFASNCDDLLDLGPDLWVHGHTHDSFDYQAGRTRVICNPHGYVYGGELENRSFNPALAIDVGQSP</sequence>
<dbReference type="EMBL" id="CP000690">
    <property type="protein sequence ID" value="ABQ28954.1"/>
    <property type="molecule type" value="Genomic_DNA"/>
</dbReference>
<reference evidence="2 3" key="1">
    <citation type="submission" date="2007-05" db="EMBL/GenBank/DDBJ databases">
        <title>Complete sequence of plasmid2 pACRY02 of Acidiphilium cryptum JF-5.</title>
        <authorList>
            <consortium name="US DOE Joint Genome Institute"/>
            <person name="Copeland A."/>
            <person name="Lucas S."/>
            <person name="Lapidus A."/>
            <person name="Barry K."/>
            <person name="Detter J.C."/>
            <person name="Glavina del Rio T."/>
            <person name="Hammon N."/>
            <person name="Israni S."/>
            <person name="Dalin E."/>
            <person name="Tice H."/>
            <person name="Pitluck S."/>
            <person name="Sims D."/>
            <person name="Brettin T."/>
            <person name="Bruce D."/>
            <person name="Han C."/>
            <person name="Schmutz J."/>
            <person name="Larimer F."/>
            <person name="Land M."/>
            <person name="Hauser L."/>
            <person name="Kyrpides N."/>
            <person name="Kim E."/>
            <person name="Magnuson T."/>
            <person name="Richardson P."/>
        </authorList>
    </citation>
    <scope>NUCLEOTIDE SEQUENCE [LARGE SCALE GENOMIC DNA]</scope>
    <source>
        <strain evidence="3">JF-5</strain>
        <plasmid evidence="3">Plasmid pACRY02</plasmid>
    </source>
</reference>
<dbReference type="KEGG" id="acr:Acry_3342"/>
<proteinExistence type="predicted"/>
<dbReference type="Proteomes" id="UP000000245">
    <property type="component" value="Plasmid pACRY02"/>
</dbReference>
<dbReference type="AlphaFoldDB" id="A5FTM2"/>
<gene>
    <name evidence="2" type="ordered locus">Acry_3342</name>
</gene>
<evidence type="ECO:0000313" key="2">
    <source>
        <dbReference type="EMBL" id="ABQ28954.1"/>
    </source>
</evidence>
<keyword evidence="3" id="KW-1185">Reference proteome</keyword>
<keyword evidence="2" id="KW-0614">Plasmid</keyword>